<evidence type="ECO:0000259" key="3">
    <source>
        <dbReference type="Pfam" id="PF26571"/>
    </source>
</evidence>
<evidence type="ECO:0000313" key="4">
    <source>
        <dbReference type="EMBL" id="GAA3707246.1"/>
    </source>
</evidence>
<feature type="domain" description="ARB-07466-like C-terminal" evidence="3">
    <location>
        <begin position="506"/>
        <end position="606"/>
    </location>
</feature>
<comment type="caution">
    <text evidence="4">The sequence shown here is derived from an EMBL/GenBank/DDBJ whole genome shotgun (WGS) entry which is preliminary data.</text>
</comment>
<dbReference type="InterPro" id="IPR011055">
    <property type="entry name" value="Dup_hybrid_motif"/>
</dbReference>
<dbReference type="InterPro" id="IPR050570">
    <property type="entry name" value="Cell_wall_metabolism_enzyme"/>
</dbReference>
<dbReference type="Gene3D" id="2.70.70.10">
    <property type="entry name" value="Glucose Permease (Domain IIA)"/>
    <property type="match status" value="1"/>
</dbReference>
<feature type="transmembrane region" description="Helical" evidence="1">
    <location>
        <begin position="7"/>
        <end position="29"/>
    </location>
</feature>
<reference evidence="5" key="1">
    <citation type="journal article" date="2019" name="Int. J. Syst. Evol. Microbiol.">
        <title>The Global Catalogue of Microorganisms (GCM) 10K type strain sequencing project: providing services to taxonomists for standard genome sequencing and annotation.</title>
        <authorList>
            <consortium name="The Broad Institute Genomics Platform"/>
            <consortium name="The Broad Institute Genome Sequencing Center for Infectious Disease"/>
            <person name="Wu L."/>
            <person name="Ma J."/>
        </authorList>
    </citation>
    <scope>NUCLEOTIDE SEQUENCE [LARGE SCALE GENOMIC DNA]</scope>
    <source>
        <strain evidence="5">JCM 16548</strain>
    </source>
</reference>
<protein>
    <submittedName>
        <fullName evidence="4">Uncharacterized protein</fullName>
    </submittedName>
</protein>
<evidence type="ECO:0000313" key="5">
    <source>
        <dbReference type="Proteomes" id="UP001500051"/>
    </source>
</evidence>
<organism evidence="4 5">
    <name type="scientific">Microlunatus aurantiacus</name>
    <dbReference type="NCBI Taxonomy" id="446786"/>
    <lineage>
        <taxon>Bacteria</taxon>
        <taxon>Bacillati</taxon>
        <taxon>Actinomycetota</taxon>
        <taxon>Actinomycetes</taxon>
        <taxon>Propionibacteriales</taxon>
        <taxon>Propionibacteriaceae</taxon>
        <taxon>Microlunatus</taxon>
    </lineage>
</organism>
<dbReference type="SUPFAM" id="SSF56219">
    <property type="entry name" value="DNase I-like"/>
    <property type="match status" value="1"/>
</dbReference>
<keyword evidence="5" id="KW-1185">Reference proteome</keyword>
<dbReference type="InterPro" id="IPR016047">
    <property type="entry name" value="M23ase_b-sheet_dom"/>
</dbReference>
<dbReference type="InterPro" id="IPR036691">
    <property type="entry name" value="Endo/exonu/phosph_ase_sf"/>
</dbReference>
<dbReference type="Proteomes" id="UP001500051">
    <property type="component" value="Unassembled WGS sequence"/>
</dbReference>
<dbReference type="PANTHER" id="PTHR21666">
    <property type="entry name" value="PEPTIDASE-RELATED"/>
    <property type="match status" value="1"/>
</dbReference>
<keyword evidence="1" id="KW-1133">Transmembrane helix</keyword>
<dbReference type="Gene3D" id="3.60.10.10">
    <property type="entry name" value="Endonuclease/exonuclease/phosphatase"/>
    <property type="match status" value="1"/>
</dbReference>
<keyword evidence="1" id="KW-0812">Transmembrane</keyword>
<keyword evidence="1" id="KW-0472">Membrane</keyword>
<dbReference type="InterPro" id="IPR058593">
    <property type="entry name" value="ARB_07466-like_C"/>
</dbReference>
<dbReference type="Pfam" id="PF01551">
    <property type="entry name" value="Peptidase_M23"/>
    <property type="match status" value="1"/>
</dbReference>
<proteinExistence type="predicted"/>
<dbReference type="EMBL" id="BAAAYX010000011">
    <property type="protein sequence ID" value="GAA3707246.1"/>
    <property type="molecule type" value="Genomic_DNA"/>
</dbReference>
<evidence type="ECO:0000259" key="2">
    <source>
        <dbReference type="Pfam" id="PF01551"/>
    </source>
</evidence>
<dbReference type="Pfam" id="PF26571">
    <property type="entry name" value="VldE"/>
    <property type="match status" value="1"/>
</dbReference>
<dbReference type="SUPFAM" id="SSF51261">
    <property type="entry name" value="Duplicated hybrid motif"/>
    <property type="match status" value="1"/>
</dbReference>
<dbReference type="RefSeq" id="WP_344812852.1">
    <property type="nucleotide sequence ID" value="NZ_BAAAYX010000011.1"/>
</dbReference>
<gene>
    <name evidence="4" type="ORF">GCM10022204_26430</name>
</gene>
<accession>A0ABP7DS06</accession>
<name>A0ABP7DS06_9ACTN</name>
<dbReference type="PANTHER" id="PTHR21666:SF270">
    <property type="entry name" value="MUREIN HYDROLASE ACTIVATOR ENVC"/>
    <property type="match status" value="1"/>
</dbReference>
<evidence type="ECO:0000256" key="1">
    <source>
        <dbReference type="SAM" id="Phobius"/>
    </source>
</evidence>
<dbReference type="CDD" id="cd12797">
    <property type="entry name" value="M23_peptidase"/>
    <property type="match status" value="1"/>
</dbReference>
<feature type="domain" description="M23ase beta-sheet core" evidence="2">
    <location>
        <begin position="658"/>
        <end position="776"/>
    </location>
</feature>
<sequence>MPSRPGVTVGLALGLPLILIFSMLVFLVLTEPEDCLPADLPGVDVPAEPVAVTTRAPVTARVASWNTLFSNSTGRVLNGLETIAGTADVIGVQELSSPSRRADAARVMAKKGWAVSDGNNAVQIFYNAGKYKLLAQGSEKVIDVVRIESGTAGTSIGPKSVQWVQLQDRGTGGVFFVVNHHLVPDIDRKGHPRPGAPKRLSVYRTQMAAMLSVVTKLRPYGPVAVTGDHNVDARADQKVKNPTFPYMLMRSAGMTSNWSALGAPKAGTQTSGRRLIDYVWLTRSPGRFLAQKILGAYGSDHHAVVAAFASGTTSAAPNTASAVPQPSQAALPASLTVPGWKLDADQIKIAATAIEVGKEFNIPERGWIVAIASGMQESGLRNLAGGDRDSVGWQQQRPSSGWGTVAEIRDIRLATMAFYGVATHTNNRGLTDIDGWQQMTIAEAAQAVQVSAFPSAYAKHEAAARALVSQLAGLVDGTAAPAGDACPDQPADGATGNCPVTALAAEKSLTPDALRVLRCVQQQYPTITDIGGVRADALPDHPSGRAVDLMIPNYQTAAGKAFGWTVARWLQANHRQLGVEYLIFDNKIWNIARDDEGWRTYRADGQGDDSSLHYNHVHVTVFGNKAQPDGPADISAGAWHTPVGQPSSVGCAFGCYSGHTGQDYPAPPGVPVYAVNNGTVTRSESILARGQTCTTLPICGGIRVSYGNLVVIRLAGGGEVTAWYAHLTERRVAVGDTVRTGQVIGTVGYQGNVRPTGPRGSHLHFEIRRGGTPLNPLPYLRSKGIQS</sequence>